<evidence type="ECO:0000259" key="1">
    <source>
        <dbReference type="Pfam" id="PF03732"/>
    </source>
</evidence>
<sequence length="125" mass="15051">MECSDRFKVVLATYQFEREAEFWWETVKPRGEEAPITWERLSELMDVKYYPRDAKRAKEREFLSMRQGNMSVMEYAIKFNELIRFAPHQVATEEMKMDHFEQGMKGTIKSMIVGTHLRTFRRCIN</sequence>
<dbReference type="EMBL" id="GISG01026968">
    <property type="protein sequence ID" value="MBA4619836.1"/>
    <property type="molecule type" value="Transcribed_RNA"/>
</dbReference>
<organism evidence="2">
    <name type="scientific">Opuntia streptacantha</name>
    <name type="common">Prickly pear cactus</name>
    <name type="synonym">Opuntia cardona</name>
    <dbReference type="NCBI Taxonomy" id="393608"/>
    <lineage>
        <taxon>Eukaryota</taxon>
        <taxon>Viridiplantae</taxon>
        <taxon>Streptophyta</taxon>
        <taxon>Embryophyta</taxon>
        <taxon>Tracheophyta</taxon>
        <taxon>Spermatophyta</taxon>
        <taxon>Magnoliopsida</taxon>
        <taxon>eudicotyledons</taxon>
        <taxon>Gunneridae</taxon>
        <taxon>Pentapetalae</taxon>
        <taxon>Caryophyllales</taxon>
        <taxon>Cactineae</taxon>
        <taxon>Cactaceae</taxon>
        <taxon>Opuntioideae</taxon>
        <taxon>Opuntia</taxon>
    </lineage>
</organism>
<proteinExistence type="predicted"/>
<feature type="domain" description="Retrotransposon gag" evidence="1">
    <location>
        <begin position="11"/>
        <end position="105"/>
    </location>
</feature>
<dbReference type="AlphaFoldDB" id="A0A7C8YJR2"/>
<evidence type="ECO:0000313" key="2">
    <source>
        <dbReference type="EMBL" id="MBA4619837.1"/>
    </source>
</evidence>
<dbReference type="EMBL" id="GISG01026967">
    <property type="protein sequence ID" value="MBA4619835.1"/>
    <property type="molecule type" value="Transcribed_RNA"/>
</dbReference>
<reference evidence="2" key="1">
    <citation type="journal article" date="2013" name="J. Plant Res.">
        <title>Effect of fungi and light on seed germination of three Opuntia species from semiarid lands of central Mexico.</title>
        <authorList>
            <person name="Delgado-Sanchez P."/>
            <person name="Jimenez-Bremont J.F."/>
            <person name="Guerrero-Gonzalez Mde L."/>
            <person name="Flores J."/>
        </authorList>
    </citation>
    <scope>NUCLEOTIDE SEQUENCE</scope>
    <source>
        <tissue evidence="2">Cladode</tissue>
    </source>
</reference>
<accession>A0A7C8YJR2</accession>
<name>A0A7C8YJR2_OPUST</name>
<reference evidence="2" key="2">
    <citation type="submission" date="2020-07" db="EMBL/GenBank/DDBJ databases">
        <authorList>
            <person name="Vera ALvarez R."/>
            <person name="Arias-Moreno D.M."/>
            <person name="Jimenez-Jacinto V."/>
            <person name="Jimenez-Bremont J.F."/>
            <person name="Swaminathan K."/>
            <person name="Moose S.P."/>
            <person name="Guerrero-Gonzalez M.L."/>
            <person name="Marino-Ramirez L."/>
            <person name="Landsman D."/>
            <person name="Rodriguez-Kessler M."/>
            <person name="Delgado-Sanchez P."/>
        </authorList>
    </citation>
    <scope>NUCLEOTIDE SEQUENCE</scope>
    <source>
        <tissue evidence="2">Cladode</tissue>
    </source>
</reference>
<dbReference type="Pfam" id="PF03732">
    <property type="entry name" value="Retrotrans_gag"/>
    <property type="match status" value="1"/>
</dbReference>
<dbReference type="EMBL" id="GISG01026969">
    <property type="protein sequence ID" value="MBA4619837.1"/>
    <property type="molecule type" value="Transcribed_RNA"/>
</dbReference>
<protein>
    <recommendedName>
        <fullName evidence="1">Retrotransposon gag domain-containing protein</fullName>
    </recommendedName>
</protein>
<dbReference type="InterPro" id="IPR005162">
    <property type="entry name" value="Retrotrans_gag_dom"/>
</dbReference>